<evidence type="ECO:0000256" key="3">
    <source>
        <dbReference type="ARBA" id="ARBA00022676"/>
    </source>
</evidence>
<accession>A0A963YW66</accession>
<dbReference type="PANTHER" id="PTHR43646">
    <property type="entry name" value="GLYCOSYLTRANSFERASE"/>
    <property type="match status" value="1"/>
</dbReference>
<feature type="domain" description="Glycosyltransferase 2-like" evidence="6">
    <location>
        <begin position="13"/>
        <end position="150"/>
    </location>
</feature>
<dbReference type="InterPro" id="IPR001173">
    <property type="entry name" value="Glyco_trans_2-like"/>
</dbReference>
<evidence type="ECO:0000313" key="8">
    <source>
        <dbReference type="Proteomes" id="UP000708298"/>
    </source>
</evidence>
<dbReference type="Proteomes" id="UP000708298">
    <property type="component" value="Unassembled WGS sequence"/>
</dbReference>
<comment type="subcellular location">
    <subcellularLocation>
        <location evidence="1">Cell membrane</location>
    </subcellularLocation>
</comment>
<name>A0A963YW66_9PROT</name>
<evidence type="ECO:0000256" key="4">
    <source>
        <dbReference type="ARBA" id="ARBA00022679"/>
    </source>
</evidence>
<dbReference type="Pfam" id="PF00535">
    <property type="entry name" value="Glycos_transf_2"/>
    <property type="match status" value="1"/>
</dbReference>
<dbReference type="AlphaFoldDB" id="A0A963YW66"/>
<dbReference type="SUPFAM" id="SSF53448">
    <property type="entry name" value="Nucleotide-diphospho-sugar transferases"/>
    <property type="match status" value="1"/>
</dbReference>
<evidence type="ECO:0000313" key="7">
    <source>
        <dbReference type="EMBL" id="MCB8878332.1"/>
    </source>
</evidence>
<keyword evidence="8" id="KW-1185">Reference proteome</keyword>
<proteinExistence type="predicted"/>
<evidence type="ECO:0000256" key="5">
    <source>
        <dbReference type="ARBA" id="ARBA00023136"/>
    </source>
</evidence>
<dbReference type="PANTHER" id="PTHR43646:SF2">
    <property type="entry name" value="GLYCOSYLTRANSFERASE 2-LIKE DOMAIN-CONTAINING PROTEIN"/>
    <property type="match status" value="1"/>
</dbReference>
<evidence type="ECO:0000259" key="6">
    <source>
        <dbReference type="Pfam" id="PF00535"/>
    </source>
</evidence>
<dbReference type="InterPro" id="IPR029044">
    <property type="entry name" value="Nucleotide-diphossugar_trans"/>
</dbReference>
<evidence type="ECO:0000256" key="1">
    <source>
        <dbReference type="ARBA" id="ARBA00004236"/>
    </source>
</evidence>
<dbReference type="Gene3D" id="3.90.550.10">
    <property type="entry name" value="Spore Coat Polysaccharide Biosynthesis Protein SpsA, Chain A"/>
    <property type="match status" value="1"/>
</dbReference>
<keyword evidence="4" id="KW-0808">Transferase</keyword>
<keyword evidence="5" id="KW-0472">Membrane</keyword>
<gene>
    <name evidence="7" type="ORF">ASILVAE211_24360</name>
</gene>
<dbReference type="EMBL" id="JAESVB010000030">
    <property type="protein sequence ID" value="MCB8878332.1"/>
    <property type="molecule type" value="Genomic_DNA"/>
</dbReference>
<comment type="caution">
    <text evidence="7">The sequence shown here is derived from an EMBL/GenBank/DDBJ whole genome shotgun (WGS) entry which is preliminary data.</text>
</comment>
<dbReference type="GO" id="GO:0005886">
    <property type="term" value="C:plasma membrane"/>
    <property type="evidence" value="ECO:0007669"/>
    <property type="project" value="UniProtKB-SubCell"/>
</dbReference>
<reference evidence="7" key="2">
    <citation type="submission" date="2021-01" db="EMBL/GenBank/DDBJ databases">
        <authorList>
            <person name="Mieszkin S."/>
            <person name="Pouder E."/>
            <person name="Alain K."/>
        </authorList>
    </citation>
    <scope>NUCLEOTIDE SEQUENCE</scope>
    <source>
        <strain evidence="7">HW T2.11</strain>
    </source>
</reference>
<evidence type="ECO:0000256" key="2">
    <source>
        <dbReference type="ARBA" id="ARBA00022475"/>
    </source>
</evidence>
<keyword evidence="3" id="KW-0328">Glycosyltransferase</keyword>
<keyword evidence="2" id="KW-1003">Cell membrane</keyword>
<reference evidence="7" key="1">
    <citation type="journal article" date="2021" name="Microorganisms">
        <title>Acidisoma silvae sp. nov. and Acidisomacellulosilytica sp. nov., Two Acidophilic Bacteria Isolated from Decaying Wood, Hydrolyzing Cellulose and Producing Poly-3-hydroxybutyrate.</title>
        <authorList>
            <person name="Mieszkin S."/>
            <person name="Pouder E."/>
            <person name="Uroz S."/>
            <person name="Simon-Colin C."/>
            <person name="Alain K."/>
        </authorList>
    </citation>
    <scope>NUCLEOTIDE SEQUENCE</scope>
    <source>
        <strain evidence="7">HW T2.11</strain>
    </source>
</reference>
<organism evidence="7 8">
    <name type="scientific">Acidisoma silvae</name>
    <dbReference type="NCBI Taxonomy" id="2802396"/>
    <lineage>
        <taxon>Bacteria</taxon>
        <taxon>Pseudomonadati</taxon>
        <taxon>Pseudomonadota</taxon>
        <taxon>Alphaproteobacteria</taxon>
        <taxon>Acetobacterales</taxon>
        <taxon>Acidocellaceae</taxon>
        <taxon>Acidisoma</taxon>
    </lineage>
</organism>
<protein>
    <submittedName>
        <fullName evidence="7">Glycosyltransferase</fullName>
    </submittedName>
</protein>
<sequence length="374" mass="41249">MTFFAAKTARAVIAIPAKNEAELIHACLASLARQSEPADDIVLLVNNTTDCTAEIAHSLAASLRSRLHVHEVTLSHEHANAGTMRRFAMEKAAELAGPQGAILTTDADGQLPFDWVARNLAWLRAGYDAVCGRAVIDPADETLIPVHLLQDDWAETQYTALLDEIDHWVDPRPWDPWPRHTHRSGASIAVRSAVYAAVGGLPHVSHSEDRGFVARLEHRDCKIRHDTEITVTVSGRHSGRARGGMAEAIARRIIKQDEWADDRLEMPQAALRRAELRCRARAVWQSPVHGLPSLASMLMLPPAQVERFMRSPWFGGAWADIESVSPVLRRMPIPMAALRDAIMEAKPILNQLRKTAVPSGTRLSRDPGLQALAE</sequence>
<dbReference type="GO" id="GO:0016757">
    <property type="term" value="F:glycosyltransferase activity"/>
    <property type="evidence" value="ECO:0007669"/>
    <property type="project" value="UniProtKB-KW"/>
</dbReference>